<proteinExistence type="predicted"/>
<gene>
    <name evidence="1" type="ORF">LMG27198_40620</name>
</gene>
<dbReference type="RefSeq" id="WP_281805417.1">
    <property type="nucleotide sequence ID" value="NZ_BSEC01000001.1"/>
</dbReference>
<protein>
    <submittedName>
        <fullName evidence="1">Uncharacterized protein</fullName>
    </submittedName>
</protein>
<accession>A0A9W6GYB7</accession>
<evidence type="ECO:0000313" key="2">
    <source>
        <dbReference type="Proteomes" id="UP001144323"/>
    </source>
</evidence>
<dbReference type="AlphaFoldDB" id="A0A9W6GYB7"/>
<reference evidence="1" key="1">
    <citation type="journal article" date="2023" name="Int. J. Syst. Evol. Microbiol.">
        <title>Methylocystis iwaonis sp. nov., a type II methane-oxidizing bacterium from surface soil of a rice paddy field in Japan, and emended description of the genus Methylocystis (ex Whittenbury et al. 1970) Bowman et al. 1993.</title>
        <authorList>
            <person name="Kaise H."/>
            <person name="Sawadogo J.B."/>
            <person name="Alam M.S."/>
            <person name="Ueno C."/>
            <person name="Dianou D."/>
            <person name="Shinjo R."/>
            <person name="Asakawa S."/>
        </authorList>
    </citation>
    <scope>NUCLEOTIDE SEQUENCE</scope>
    <source>
        <strain evidence="1">LMG27198</strain>
    </source>
</reference>
<organism evidence="1 2">
    <name type="scientific">Methylocystis echinoides</name>
    <dbReference type="NCBI Taxonomy" id="29468"/>
    <lineage>
        <taxon>Bacteria</taxon>
        <taxon>Pseudomonadati</taxon>
        <taxon>Pseudomonadota</taxon>
        <taxon>Alphaproteobacteria</taxon>
        <taxon>Hyphomicrobiales</taxon>
        <taxon>Methylocystaceae</taxon>
        <taxon>Methylocystis</taxon>
    </lineage>
</organism>
<dbReference type="EMBL" id="BSEC01000001">
    <property type="protein sequence ID" value="GLI95070.1"/>
    <property type="molecule type" value="Genomic_DNA"/>
</dbReference>
<name>A0A9W6GYB7_9HYPH</name>
<keyword evidence="2" id="KW-1185">Reference proteome</keyword>
<evidence type="ECO:0000313" key="1">
    <source>
        <dbReference type="EMBL" id="GLI95070.1"/>
    </source>
</evidence>
<comment type="caution">
    <text evidence="1">The sequence shown here is derived from an EMBL/GenBank/DDBJ whole genome shotgun (WGS) entry which is preliminary data.</text>
</comment>
<sequence length="117" mass="12830">MIPLRHIAQSKLKLNNGGAMDELASLSKCISVAGLRADELFLGVALCERHQRLFASYRFAESCSGNEMQSALVDDIRAAIAMFAFSHAADLLIVLRKLLGTGHRAEQRFTKAEALLQ</sequence>
<dbReference type="Proteomes" id="UP001144323">
    <property type="component" value="Unassembled WGS sequence"/>
</dbReference>